<evidence type="ECO:0000256" key="3">
    <source>
        <dbReference type="ARBA" id="ARBA00023235"/>
    </source>
</evidence>
<dbReference type="OrthoDB" id="21502at2759"/>
<comment type="similarity">
    <text evidence="1">Belongs to the terpene cyclase/mutase family.</text>
</comment>
<name>A0A1X6NIM4_PORUM</name>
<feature type="non-terminal residue" evidence="5">
    <location>
        <position position="1"/>
    </location>
</feature>
<evidence type="ECO:0000313" key="6">
    <source>
        <dbReference type="Proteomes" id="UP000218209"/>
    </source>
</evidence>
<dbReference type="NCBIfam" id="TIGR01787">
    <property type="entry name" value="squalene_cyclas"/>
    <property type="match status" value="1"/>
</dbReference>
<dbReference type="Proteomes" id="UP000218209">
    <property type="component" value="Unassembled WGS sequence"/>
</dbReference>
<dbReference type="GO" id="GO:0016866">
    <property type="term" value="F:intramolecular transferase activity"/>
    <property type="evidence" value="ECO:0007669"/>
    <property type="project" value="InterPro"/>
</dbReference>
<proteinExistence type="inferred from homology"/>
<keyword evidence="6" id="KW-1185">Reference proteome</keyword>
<protein>
    <recommendedName>
        <fullName evidence="4">Squalene cyclase C-terminal domain-containing protein</fullName>
    </recommendedName>
</protein>
<gene>
    <name evidence="5" type="ORF">BU14_2748s0001</name>
</gene>
<reference evidence="5 6" key="1">
    <citation type="submission" date="2017-03" db="EMBL/GenBank/DDBJ databases">
        <title>WGS assembly of Porphyra umbilicalis.</title>
        <authorList>
            <person name="Brawley S.H."/>
            <person name="Blouin N.A."/>
            <person name="Ficko-Blean E."/>
            <person name="Wheeler G.L."/>
            <person name="Lohr M."/>
            <person name="Goodson H.V."/>
            <person name="Jenkins J.W."/>
            <person name="Blaby-Haas C.E."/>
            <person name="Helliwell K.E."/>
            <person name="Chan C."/>
            <person name="Marriage T."/>
            <person name="Bhattacharya D."/>
            <person name="Klein A.S."/>
            <person name="Badis Y."/>
            <person name="Brodie J."/>
            <person name="Cao Y."/>
            <person name="Collen J."/>
            <person name="Dittami S.M."/>
            <person name="Gachon C.M."/>
            <person name="Green B.R."/>
            <person name="Karpowicz S."/>
            <person name="Kim J.W."/>
            <person name="Kudahl U."/>
            <person name="Lin S."/>
            <person name="Michel G."/>
            <person name="Mittag M."/>
            <person name="Olson B.J."/>
            <person name="Pangilinan J."/>
            <person name="Peng Y."/>
            <person name="Qiu H."/>
            <person name="Shu S."/>
            <person name="Singer J.T."/>
            <person name="Smith A.G."/>
            <person name="Sprecher B.N."/>
            <person name="Wagner V."/>
            <person name="Wang W."/>
            <person name="Wang Z.-Y."/>
            <person name="Yan J."/>
            <person name="Yarish C."/>
            <person name="Zoeuner-Riek S."/>
            <person name="Zhuang Y."/>
            <person name="Zou Y."/>
            <person name="Lindquist E.A."/>
            <person name="Grimwood J."/>
            <person name="Barry K."/>
            <person name="Rokhsar D.S."/>
            <person name="Schmutz J."/>
            <person name="Stiller J.W."/>
            <person name="Grossman A.R."/>
            <person name="Prochnik S.E."/>
        </authorList>
    </citation>
    <scope>NUCLEOTIDE SEQUENCE [LARGE SCALE GENOMIC DNA]</scope>
    <source>
        <strain evidence="5">4086291</strain>
    </source>
</reference>
<dbReference type="InterPro" id="IPR008930">
    <property type="entry name" value="Terpenoid_cyclase/PrenylTrfase"/>
</dbReference>
<dbReference type="Gene3D" id="1.50.10.20">
    <property type="match status" value="1"/>
</dbReference>
<feature type="domain" description="Squalene cyclase C-terminal" evidence="4">
    <location>
        <begin position="372"/>
        <end position="474"/>
    </location>
</feature>
<dbReference type="PANTHER" id="PTHR11764">
    <property type="entry name" value="TERPENE CYCLASE/MUTASE FAMILY MEMBER"/>
    <property type="match status" value="1"/>
</dbReference>
<keyword evidence="2" id="KW-0677">Repeat</keyword>
<sequence>SATDTFIERPAAQKALWAALSAFEAVPFPGKAALRRRALDETLRHVRAEDANTHYIDIGPVNKALNMAVEWFAHDLPAPPVRGGGVAPPPRVAAHADRLRDYLWLAEDGMKMQGYNGSQLWDTAFAAQALVTAGVRGDHPAMRAAHRYVEVSQVRADVPDRHTYYRHPSKGAWPFSTVDHGWPIADCTAEGLKAALALAAAGAAPPPTAAGGISPDRLRDAVDMLLSYHNPASGGWATYELTRSYPWVEALNPSEVFGDIMIDYPYVECTAAAVTGLIAYRDAPAGVVGAGGGAAYRTAEVAAAVAAGVSFLVRAQRPDGSWYGSWGVCFTYAAYFAIDALVAAGEVLPPPPPAAAVGGGGAKAAAAAAGGSAALGAGCAYLASVQRADGAWGETYESCVTGAYVQAPDGQVVHTAWALAALAKADWPDRGVLARAAAWLAAAQLPSGDWPQQRIVGVFNKNCMITYANYRSIF</sequence>
<dbReference type="PANTHER" id="PTHR11764:SF20">
    <property type="entry name" value="LANOSTEROL SYNTHASE"/>
    <property type="match status" value="1"/>
</dbReference>
<keyword evidence="3" id="KW-0413">Isomerase</keyword>
<dbReference type="AlphaFoldDB" id="A0A1X6NIM4"/>
<accession>A0A1X6NIM4</accession>
<evidence type="ECO:0000256" key="2">
    <source>
        <dbReference type="ARBA" id="ARBA00022737"/>
    </source>
</evidence>
<dbReference type="InterPro" id="IPR002365">
    <property type="entry name" value="Terpene_synthase_CS"/>
</dbReference>
<organism evidence="5 6">
    <name type="scientific">Porphyra umbilicalis</name>
    <name type="common">Purple laver</name>
    <name type="synonym">Red alga</name>
    <dbReference type="NCBI Taxonomy" id="2786"/>
    <lineage>
        <taxon>Eukaryota</taxon>
        <taxon>Rhodophyta</taxon>
        <taxon>Bangiophyceae</taxon>
        <taxon>Bangiales</taxon>
        <taxon>Bangiaceae</taxon>
        <taxon>Porphyra</taxon>
    </lineage>
</organism>
<feature type="domain" description="Squalene cyclase C-terminal" evidence="4">
    <location>
        <begin position="118"/>
        <end position="346"/>
    </location>
</feature>
<dbReference type="GO" id="GO:0016104">
    <property type="term" value="P:triterpenoid biosynthetic process"/>
    <property type="evidence" value="ECO:0007669"/>
    <property type="project" value="InterPro"/>
</dbReference>
<evidence type="ECO:0000256" key="1">
    <source>
        <dbReference type="ARBA" id="ARBA00009755"/>
    </source>
</evidence>
<dbReference type="PROSITE" id="PS01074">
    <property type="entry name" value="TERPENE_SYNTHASES"/>
    <property type="match status" value="1"/>
</dbReference>
<dbReference type="SUPFAM" id="SSF48239">
    <property type="entry name" value="Terpenoid cyclases/Protein prenyltransferases"/>
    <property type="match status" value="1"/>
</dbReference>
<dbReference type="InterPro" id="IPR018333">
    <property type="entry name" value="Squalene_cyclase"/>
</dbReference>
<dbReference type="Pfam" id="PF13243">
    <property type="entry name" value="SQHop_cyclase_C"/>
    <property type="match status" value="2"/>
</dbReference>
<evidence type="ECO:0000313" key="5">
    <source>
        <dbReference type="EMBL" id="OSX68467.1"/>
    </source>
</evidence>
<dbReference type="EMBL" id="KV920511">
    <property type="protein sequence ID" value="OSX68467.1"/>
    <property type="molecule type" value="Genomic_DNA"/>
</dbReference>
<dbReference type="GO" id="GO:0005811">
    <property type="term" value="C:lipid droplet"/>
    <property type="evidence" value="ECO:0007669"/>
    <property type="project" value="InterPro"/>
</dbReference>
<feature type="non-terminal residue" evidence="5">
    <location>
        <position position="474"/>
    </location>
</feature>
<evidence type="ECO:0000259" key="4">
    <source>
        <dbReference type="Pfam" id="PF13243"/>
    </source>
</evidence>
<dbReference type="InterPro" id="IPR032696">
    <property type="entry name" value="SQ_cyclase_C"/>
</dbReference>